<organism evidence="2 3">
    <name type="scientific">Coccomyxa viridis</name>
    <dbReference type="NCBI Taxonomy" id="1274662"/>
    <lineage>
        <taxon>Eukaryota</taxon>
        <taxon>Viridiplantae</taxon>
        <taxon>Chlorophyta</taxon>
        <taxon>core chlorophytes</taxon>
        <taxon>Trebouxiophyceae</taxon>
        <taxon>Trebouxiophyceae incertae sedis</taxon>
        <taxon>Coccomyxaceae</taxon>
        <taxon>Coccomyxa</taxon>
    </lineage>
</organism>
<comment type="caution">
    <text evidence="2">The sequence shown here is derived from an EMBL/GenBank/DDBJ whole genome shotgun (WGS) entry which is preliminary data.</text>
</comment>
<reference evidence="2 3" key="1">
    <citation type="submission" date="2023-10" db="EMBL/GenBank/DDBJ databases">
        <authorList>
            <person name="Maclean D."/>
            <person name="Macfadyen A."/>
        </authorList>
    </citation>
    <scope>NUCLEOTIDE SEQUENCE [LARGE SCALE GENOMIC DNA]</scope>
</reference>
<name>A0AAV1IBZ7_9CHLO</name>
<protein>
    <submittedName>
        <fullName evidence="2">Uncharacterized protein</fullName>
    </submittedName>
</protein>
<sequence length="293" mass="32016">MRKKTKVSSARSQGIERKSGKTVDKATEGAVIADARMSGNQLPMEVWRQVALRMSTREMAKGLAKTCKALRHLSTSAICLSSGSDDAIDWARKRWVLATKLCLKTSRATDSRLMSWVAFNSKELGSLSQLDIITDAHITAGRHHAAAAVAAMASTLALQNLKHLTVALSLSTTSDFMWTCLGQLSELRTLDLKLICAENSVTKRLVDLSKLKKLERLRLANVTSSALLVRPQCKIAVKQWGYSALPSPVSTSADYDIHMATWVLKTNITGKWPEFHSSLGSPPEAGPHSCGDW</sequence>
<dbReference type="EMBL" id="CAUYUE010000008">
    <property type="protein sequence ID" value="CAK0783484.1"/>
    <property type="molecule type" value="Genomic_DNA"/>
</dbReference>
<dbReference type="AlphaFoldDB" id="A0AAV1IBZ7"/>
<evidence type="ECO:0000313" key="2">
    <source>
        <dbReference type="EMBL" id="CAK0783484.1"/>
    </source>
</evidence>
<evidence type="ECO:0000256" key="1">
    <source>
        <dbReference type="SAM" id="MobiDB-lite"/>
    </source>
</evidence>
<accession>A0AAV1IBZ7</accession>
<feature type="region of interest" description="Disordered" evidence="1">
    <location>
        <begin position="1"/>
        <end position="22"/>
    </location>
</feature>
<evidence type="ECO:0000313" key="3">
    <source>
        <dbReference type="Proteomes" id="UP001314263"/>
    </source>
</evidence>
<dbReference type="Proteomes" id="UP001314263">
    <property type="component" value="Unassembled WGS sequence"/>
</dbReference>
<dbReference type="SUPFAM" id="SSF52047">
    <property type="entry name" value="RNI-like"/>
    <property type="match status" value="1"/>
</dbReference>
<gene>
    <name evidence="2" type="ORF">CVIRNUC_006683</name>
</gene>
<keyword evidence="3" id="KW-1185">Reference proteome</keyword>
<proteinExistence type="predicted"/>